<gene>
    <name evidence="1" type="ORF">A2531_06880</name>
</gene>
<dbReference type="Proteomes" id="UP000177579">
    <property type="component" value="Unassembled WGS sequence"/>
</dbReference>
<evidence type="ECO:0000313" key="1">
    <source>
        <dbReference type="EMBL" id="OGF40737.1"/>
    </source>
</evidence>
<protein>
    <submittedName>
        <fullName evidence="1">Uncharacterized protein</fullName>
    </submittedName>
</protein>
<evidence type="ECO:0000313" key="2">
    <source>
        <dbReference type="Proteomes" id="UP000177579"/>
    </source>
</evidence>
<name>A0A1F5TPG8_9BACT</name>
<reference evidence="1 2" key="1">
    <citation type="journal article" date="2016" name="Nat. Commun.">
        <title>Thousands of microbial genomes shed light on interconnected biogeochemical processes in an aquifer system.</title>
        <authorList>
            <person name="Anantharaman K."/>
            <person name="Brown C.T."/>
            <person name="Hug L.A."/>
            <person name="Sharon I."/>
            <person name="Castelle C.J."/>
            <person name="Probst A.J."/>
            <person name="Thomas B.C."/>
            <person name="Singh A."/>
            <person name="Wilkins M.J."/>
            <person name="Karaoz U."/>
            <person name="Brodie E.L."/>
            <person name="Williams K.H."/>
            <person name="Hubbard S.S."/>
            <person name="Banfield J.F."/>
        </authorList>
    </citation>
    <scope>NUCLEOTIDE SEQUENCE [LARGE SCALE GENOMIC DNA]</scope>
</reference>
<accession>A0A1F5TPG8</accession>
<dbReference type="EMBL" id="MFGO01000021">
    <property type="protein sequence ID" value="OGF40737.1"/>
    <property type="molecule type" value="Genomic_DNA"/>
</dbReference>
<proteinExistence type="predicted"/>
<sequence>MNKPLLYIGKLSINELLELFKAVDHLSFAKNLEIITKLDQDNILLWNVTIKTDSENREKLKIFIETGGPYTSKKWGDKFIESLFFILRRKKY</sequence>
<comment type="caution">
    <text evidence="1">The sequence shown here is derived from an EMBL/GenBank/DDBJ whole genome shotgun (WGS) entry which is preliminary data.</text>
</comment>
<dbReference type="AlphaFoldDB" id="A0A1F5TPG8"/>
<organism evidence="1 2">
    <name type="scientific">Candidatus Falkowbacteria bacterium RIFOXYD2_FULL_34_120</name>
    <dbReference type="NCBI Taxonomy" id="1798007"/>
    <lineage>
        <taxon>Bacteria</taxon>
        <taxon>Candidatus Falkowiibacteriota</taxon>
    </lineage>
</organism>